<keyword evidence="3" id="KW-1185">Reference proteome</keyword>
<dbReference type="STRING" id="1122133.SAMN02745157_3860"/>
<dbReference type="Proteomes" id="UP000184485">
    <property type="component" value="Unassembled WGS sequence"/>
</dbReference>
<protein>
    <submittedName>
        <fullName evidence="2">Uncharacterized protein</fullName>
    </submittedName>
</protein>
<name>A0A1M5IE62_9HYPH</name>
<organism evidence="2 3">
    <name type="scientific">Kaistia soli DSM 19436</name>
    <dbReference type="NCBI Taxonomy" id="1122133"/>
    <lineage>
        <taxon>Bacteria</taxon>
        <taxon>Pseudomonadati</taxon>
        <taxon>Pseudomonadota</taxon>
        <taxon>Alphaproteobacteria</taxon>
        <taxon>Hyphomicrobiales</taxon>
        <taxon>Kaistiaceae</taxon>
        <taxon>Kaistia</taxon>
    </lineage>
</organism>
<accession>A0A1M5IE62</accession>
<evidence type="ECO:0000313" key="3">
    <source>
        <dbReference type="Proteomes" id="UP000184485"/>
    </source>
</evidence>
<evidence type="ECO:0000256" key="1">
    <source>
        <dbReference type="SAM" id="MobiDB-lite"/>
    </source>
</evidence>
<reference evidence="2 3" key="1">
    <citation type="submission" date="2016-11" db="EMBL/GenBank/DDBJ databases">
        <authorList>
            <person name="Jaros S."/>
            <person name="Januszkiewicz K."/>
            <person name="Wedrychowicz H."/>
        </authorList>
    </citation>
    <scope>NUCLEOTIDE SEQUENCE [LARGE SCALE GENOMIC DNA]</scope>
    <source>
        <strain evidence="2 3">DSM 19436</strain>
    </source>
</reference>
<feature type="region of interest" description="Disordered" evidence="1">
    <location>
        <begin position="137"/>
        <end position="159"/>
    </location>
</feature>
<evidence type="ECO:0000313" key="2">
    <source>
        <dbReference type="EMBL" id="SHG26648.1"/>
    </source>
</evidence>
<feature type="compositionally biased region" description="Basic and acidic residues" evidence="1">
    <location>
        <begin position="149"/>
        <end position="159"/>
    </location>
</feature>
<sequence length="197" mass="21843">MTPRNRPCASRQIRSAAGLGRCWDVSQMIAEKAAIGAPTVQPAECGGRAGRPADRVAIADCSRMSDHAARDDRGPSLCRHLNMKGHYRRTSGIAPPHRAKGQCERRTALRSSAYMLIDLSDKMMLLSQRAAVKYHKPMNCPGSRIRQRRGADDAGKRQRKTICTERTDRCVPSHIRLGLRAGALRTGSPSRRTRQFL</sequence>
<gene>
    <name evidence="2" type="ORF">SAMN02745157_3860</name>
</gene>
<dbReference type="EMBL" id="FQUP01000004">
    <property type="protein sequence ID" value="SHG26648.1"/>
    <property type="molecule type" value="Genomic_DNA"/>
</dbReference>
<dbReference type="AlphaFoldDB" id="A0A1M5IE62"/>
<proteinExistence type="predicted"/>